<dbReference type="GO" id="GO:0005743">
    <property type="term" value="C:mitochondrial inner membrane"/>
    <property type="evidence" value="ECO:0007669"/>
    <property type="project" value="TreeGrafter"/>
</dbReference>
<dbReference type="AlphaFoldDB" id="A0A0K8R7M7"/>
<name>A0A0K8R7M7_IXORI</name>
<proteinExistence type="evidence at transcript level"/>
<dbReference type="EMBL" id="GADI01006683">
    <property type="protein sequence ID" value="JAA67125.1"/>
    <property type="molecule type" value="mRNA"/>
</dbReference>
<dbReference type="GO" id="GO:0032979">
    <property type="term" value="P:protein insertion into mitochondrial inner membrane from matrix"/>
    <property type="evidence" value="ECO:0007669"/>
    <property type="project" value="TreeGrafter"/>
</dbReference>
<protein>
    <submittedName>
        <fullName evidence="1">Putative juvenile hormone esterase binding protein</fullName>
    </submittedName>
</protein>
<dbReference type="GO" id="GO:0043022">
    <property type="term" value="F:ribosome binding"/>
    <property type="evidence" value="ECO:0007669"/>
    <property type="project" value="TreeGrafter"/>
</dbReference>
<accession>A0A0K8R7M7</accession>
<dbReference type="PANTHER" id="PTHR13333:SF5">
    <property type="entry name" value="M-AAA PROTEASE-INTERACTING PROTEIN 1, MITOCHONDRIAL"/>
    <property type="match status" value="1"/>
</dbReference>
<dbReference type="SUPFAM" id="SSF54427">
    <property type="entry name" value="NTF2-like"/>
    <property type="match status" value="1"/>
</dbReference>
<sequence>MIRYSLRLLSTLRTNYAVPFPRLVFKMQPRIVSGALHTSPSHREDDRSAQQSKSKSLILQNPFRWLSVFFDFLELKNRWDPDFNRKEFIEGTKQAISTVLSLIATERLDDLTGLIKREAVNKFVQQASEMLGYGNTQHLKDVDDIIAMPYRVKLQSIVDQNYCDIDVHFLVVENMDSGQSSPSSGRALVCLLFAKFHRNYSPGQLPDWTITDLSLQKTTPL</sequence>
<organism evidence="1">
    <name type="scientific">Ixodes ricinus</name>
    <name type="common">Common tick</name>
    <name type="synonym">Acarus ricinus</name>
    <dbReference type="NCBI Taxonomy" id="34613"/>
    <lineage>
        <taxon>Eukaryota</taxon>
        <taxon>Metazoa</taxon>
        <taxon>Ecdysozoa</taxon>
        <taxon>Arthropoda</taxon>
        <taxon>Chelicerata</taxon>
        <taxon>Arachnida</taxon>
        <taxon>Acari</taxon>
        <taxon>Parasitiformes</taxon>
        <taxon>Ixodida</taxon>
        <taxon>Ixodoidea</taxon>
        <taxon>Ixodidae</taxon>
        <taxon>Ixodinae</taxon>
        <taxon>Ixodes</taxon>
    </lineage>
</organism>
<dbReference type="InterPro" id="IPR032710">
    <property type="entry name" value="NTF2-like_dom_sf"/>
</dbReference>
<evidence type="ECO:0000313" key="1">
    <source>
        <dbReference type="EMBL" id="JAA67125.1"/>
    </source>
</evidence>
<dbReference type="PANTHER" id="PTHR13333">
    <property type="entry name" value="M-AAA PROTEASE-INTERACTING PROTEIN 1, MITOCHONDRIAL"/>
    <property type="match status" value="1"/>
</dbReference>
<reference evidence="1" key="1">
    <citation type="submission" date="2012-12" db="EMBL/GenBank/DDBJ databases">
        <title>Identification and characterization of a phenylalanine ammonia-lyase gene family in Isatis indigotica Fort.</title>
        <authorList>
            <person name="Liu Q."/>
            <person name="Chen J."/>
            <person name="Zhou X."/>
            <person name="Di P."/>
            <person name="Xiao Y."/>
            <person name="Xuan H."/>
            <person name="Zhang L."/>
            <person name="Chen W."/>
        </authorList>
    </citation>
    <scope>NUCLEOTIDE SEQUENCE</scope>
    <source>
        <tissue evidence="1">Salivary gland</tissue>
    </source>
</reference>